<evidence type="ECO:0000313" key="4">
    <source>
        <dbReference type="EMBL" id="KAB1637972.1"/>
    </source>
</evidence>
<dbReference type="Pfam" id="PF13672">
    <property type="entry name" value="PP2C_2"/>
    <property type="match status" value="1"/>
</dbReference>
<keyword evidence="2" id="KW-0812">Transmembrane</keyword>
<feature type="compositionally biased region" description="Basic and acidic residues" evidence="1">
    <location>
        <begin position="383"/>
        <end position="405"/>
    </location>
</feature>
<dbReference type="OrthoDB" id="9801841at2"/>
<keyword evidence="2" id="KW-1133">Transmembrane helix</keyword>
<keyword evidence="5" id="KW-1185">Reference proteome</keyword>
<dbReference type="Proteomes" id="UP000468668">
    <property type="component" value="Unassembled WGS sequence"/>
</dbReference>
<gene>
    <name evidence="4" type="ORF">F8C90_08805</name>
</gene>
<evidence type="ECO:0000256" key="2">
    <source>
        <dbReference type="SAM" id="Phobius"/>
    </source>
</evidence>
<evidence type="ECO:0000256" key="1">
    <source>
        <dbReference type="SAM" id="MobiDB-lite"/>
    </source>
</evidence>
<dbReference type="EMBL" id="WAJR01000026">
    <property type="protein sequence ID" value="KAB1637972.1"/>
    <property type="molecule type" value="Genomic_DNA"/>
</dbReference>
<evidence type="ECO:0000259" key="3">
    <source>
        <dbReference type="PROSITE" id="PS51746"/>
    </source>
</evidence>
<sequence length="439" mass="46673">MPAQNEQSLNHDPHRAARGERPSRGHRPSGRGRRASSATFGSRTDVGCVRDHNEDSLVVAPPLFVVADGMGGHAAGEVASEIAVNVIAERAPEHPDANELGRAVQAANHAILKAAHEGRGREGMGTTCTAAMLEGERLVIAQVGDSRAYLLHKGKIQQLTRDHSLMADLIEAGQLTPEEARVHPQRSVITRALGSDPRTVADLYEINVDAGDRLLLCSDGLSGMVLDQDIEAILNRVSDPQRCASQLVNEAIAAGGHDNVTVIVVDVKGFAEKRRRKVARKTKITIAFVLILLAAIVGGAAYGLNYWVSTAAYLGVDQGKVAIYRGVPGEFAGMSFSTLEKTTDINVDDLQPGLANRLTENSITCDNVEAAESLVAEYEQEVLNKKQTEDERDRTHDEAQSDDSKASGQSASATASTASSEKTQNDDTSPSTSGSGDAA</sequence>
<dbReference type="Gene3D" id="3.60.40.10">
    <property type="entry name" value="PPM-type phosphatase domain"/>
    <property type="match status" value="1"/>
</dbReference>
<protein>
    <submittedName>
        <fullName evidence="4">Stp1/IreP family PP2C-type Ser/Thr phosphatase</fullName>
    </submittedName>
</protein>
<dbReference type="GeneID" id="98658508"/>
<feature type="transmembrane region" description="Helical" evidence="2">
    <location>
        <begin position="284"/>
        <end position="308"/>
    </location>
</feature>
<dbReference type="SMART" id="SM00332">
    <property type="entry name" value="PP2Cc"/>
    <property type="match status" value="1"/>
</dbReference>
<dbReference type="SUPFAM" id="SSF81606">
    <property type="entry name" value="PP2C-like"/>
    <property type="match status" value="1"/>
</dbReference>
<organism evidence="4 5">
    <name type="scientific">Ellagibacter isourolithinifaciens</name>
    <dbReference type="NCBI Taxonomy" id="2137581"/>
    <lineage>
        <taxon>Bacteria</taxon>
        <taxon>Bacillati</taxon>
        <taxon>Actinomycetota</taxon>
        <taxon>Coriobacteriia</taxon>
        <taxon>Eggerthellales</taxon>
        <taxon>Eggerthellaceae</taxon>
        <taxon>Ellagibacter</taxon>
    </lineage>
</organism>
<keyword evidence="2" id="KW-0472">Membrane</keyword>
<accession>A0A6N6NJX0</accession>
<dbReference type="NCBIfam" id="NF033484">
    <property type="entry name" value="Stp1_PP2C_phos"/>
    <property type="match status" value="1"/>
</dbReference>
<dbReference type="CDD" id="cd00143">
    <property type="entry name" value="PP2Cc"/>
    <property type="match status" value="1"/>
</dbReference>
<proteinExistence type="predicted"/>
<feature type="compositionally biased region" description="Low complexity" evidence="1">
    <location>
        <begin position="406"/>
        <end position="439"/>
    </location>
</feature>
<feature type="region of interest" description="Disordered" evidence="1">
    <location>
        <begin position="383"/>
        <end position="439"/>
    </location>
</feature>
<dbReference type="RefSeq" id="WP_158050156.1">
    <property type="nucleotide sequence ID" value="NZ_WAJR01000026.1"/>
</dbReference>
<dbReference type="SMART" id="SM00331">
    <property type="entry name" value="PP2C_SIG"/>
    <property type="match status" value="1"/>
</dbReference>
<dbReference type="InterPro" id="IPR001932">
    <property type="entry name" value="PPM-type_phosphatase-like_dom"/>
</dbReference>
<dbReference type="InterPro" id="IPR036457">
    <property type="entry name" value="PPM-type-like_dom_sf"/>
</dbReference>
<feature type="domain" description="PPM-type phosphatase" evidence="3">
    <location>
        <begin position="39"/>
        <end position="267"/>
    </location>
</feature>
<dbReference type="GO" id="GO:0004722">
    <property type="term" value="F:protein serine/threonine phosphatase activity"/>
    <property type="evidence" value="ECO:0007669"/>
    <property type="project" value="InterPro"/>
</dbReference>
<dbReference type="AlphaFoldDB" id="A0A6N6NJX0"/>
<dbReference type="PANTHER" id="PTHR47992">
    <property type="entry name" value="PROTEIN PHOSPHATASE"/>
    <property type="match status" value="1"/>
</dbReference>
<feature type="compositionally biased region" description="Low complexity" evidence="1">
    <location>
        <begin position="35"/>
        <end position="44"/>
    </location>
</feature>
<comment type="caution">
    <text evidence="4">The sequence shown here is derived from an EMBL/GenBank/DDBJ whole genome shotgun (WGS) entry which is preliminary data.</text>
</comment>
<feature type="region of interest" description="Disordered" evidence="1">
    <location>
        <begin position="1"/>
        <end position="47"/>
    </location>
</feature>
<dbReference type="InterPro" id="IPR015655">
    <property type="entry name" value="PP2C"/>
</dbReference>
<dbReference type="PROSITE" id="PS51746">
    <property type="entry name" value="PPM_2"/>
    <property type="match status" value="1"/>
</dbReference>
<reference evidence="4 5" key="1">
    <citation type="submission" date="2019-09" db="EMBL/GenBank/DDBJ databases">
        <title>Whole genome shotgun sequencing (WGS) of Ellagibacter isourolithinifaciens DSM 104140(T) and Adlercreutzia muris DSM 29508(T).</title>
        <authorList>
            <person name="Stoll D.A."/>
            <person name="Danylec N."/>
            <person name="Huch M."/>
        </authorList>
    </citation>
    <scope>NUCLEOTIDE SEQUENCE [LARGE SCALE GENOMIC DNA]</scope>
    <source>
        <strain evidence="4 5">DSM 104140</strain>
    </source>
</reference>
<name>A0A6N6NJX0_9ACTN</name>
<feature type="compositionally biased region" description="Basic and acidic residues" evidence="1">
    <location>
        <begin position="9"/>
        <end position="23"/>
    </location>
</feature>
<evidence type="ECO:0000313" key="5">
    <source>
        <dbReference type="Proteomes" id="UP000468668"/>
    </source>
</evidence>
<feature type="compositionally biased region" description="Basic residues" evidence="1">
    <location>
        <begin position="24"/>
        <end position="34"/>
    </location>
</feature>